<gene>
    <name evidence="2" type="ORF">EVAR_47471_1</name>
</gene>
<evidence type="ECO:0000313" key="2">
    <source>
        <dbReference type="EMBL" id="GBP60733.1"/>
    </source>
</evidence>
<name>A0A4C1XC06_EUMVA</name>
<organism evidence="2 3">
    <name type="scientific">Eumeta variegata</name>
    <name type="common">Bagworm moth</name>
    <name type="synonym">Eumeta japonica</name>
    <dbReference type="NCBI Taxonomy" id="151549"/>
    <lineage>
        <taxon>Eukaryota</taxon>
        <taxon>Metazoa</taxon>
        <taxon>Ecdysozoa</taxon>
        <taxon>Arthropoda</taxon>
        <taxon>Hexapoda</taxon>
        <taxon>Insecta</taxon>
        <taxon>Pterygota</taxon>
        <taxon>Neoptera</taxon>
        <taxon>Endopterygota</taxon>
        <taxon>Lepidoptera</taxon>
        <taxon>Glossata</taxon>
        <taxon>Ditrysia</taxon>
        <taxon>Tineoidea</taxon>
        <taxon>Psychidae</taxon>
        <taxon>Oiketicinae</taxon>
        <taxon>Eumeta</taxon>
    </lineage>
</organism>
<proteinExistence type="predicted"/>
<evidence type="ECO:0000313" key="3">
    <source>
        <dbReference type="Proteomes" id="UP000299102"/>
    </source>
</evidence>
<dbReference type="Proteomes" id="UP000299102">
    <property type="component" value="Unassembled WGS sequence"/>
</dbReference>
<protein>
    <submittedName>
        <fullName evidence="2">Uncharacterized protein</fullName>
    </submittedName>
</protein>
<reference evidence="2 3" key="1">
    <citation type="journal article" date="2019" name="Commun. Biol.">
        <title>The bagworm genome reveals a unique fibroin gene that provides high tensile strength.</title>
        <authorList>
            <person name="Kono N."/>
            <person name="Nakamura H."/>
            <person name="Ohtoshi R."/>
            <person name="Tomita M."/>
            <person name="Numata K."/>
            <person name="Arakawa K."/>
        </authorList>
    </citation>
    <scope>NUCLEOTIDE SEQUENCE [LARGE SCALE GENOMIC DNA]</scope>
</reference>
<dbReference type="AlphaFoldDB" id="A0A4C1XC06"/>
<keyword evidence="3" id="KW-1185">Reference proteome</keyword>
<dbReference type="EMBL" id="BGZK01000794">
    <property type="protein sequence ID" value="GBP60733.1"/>
    <property type="molecule type" value="Genomic_DNA"/>
</dbReference>
<evidence type="ECO:0000256" key="1">
    <source>
        <dbReference type="SAM" id="MobiDB-lite"/>
    </source>
</evidence>
<comment type="caution">
    <text evidence="2">The sequence shown here is derived from an EMBL/GenBank/DDBJ whole genome shotgun (WGS) entry which is preliminary data.</text>
</comment>
<sequence length="111" mass="12265">MVKQKPIGSPSFVSLAGGGAAPQHVPLSYEPRSRLYCYELVAARYVTFQGLKKQPFKGGQRLYFYEGRLRFDSKKDSHPLRVAAPKSEATVRSGREGARQRRLAGGGRPAN</sequence>
<feature type="region of interest" description="Disordered" evidence="1">
    <location>
        <begin position="76"/>
        <end position="111"/>
    </location>
</feature>
<accession>A0A4C1XC06</accession>